<accession>A0A5D3WJN4</accession>
<dbReference type="PROSITE" id="PS51178">
    <property type="entry name" value="PASTA"/>
    <property type="match status" value="1"/>
</dbReference>
<dbReference type="InterPro" id="IPR005311">
    <property type="entry name" value="PBP_dimer"/>
</dbReference>
<evidence type="ECO:0000256" key="1">
    <source>
        <dbReference type="ARBA" id="ARBA00004370"/>
    </source>
</evidence>
<evidence type="ECO:0000256" key="2">
    <source>
        <dbReference type="ARBA" id="ARBA00022645"/>
    </source>
</evidence>
<dbReference type="Pfam" id="PF03717">
    <property type="entry name" value="PBP_dimer"/>
    <property type="match status" value="1"/>
</dbReference>
<dbReference type="SUPFAM" id="SSF56601">
    <property type="entry name" value="beta-lactamase/transpeptidase-like"/>
    <property type="match status" value="1"/>
</dbReference>
<dbReference type="Pfam" id="PF00905">
    <property type="entry name" value="Transpeptidase"/>
    <property type="match status" value="1"/>
</dbReference>
<protein>
    <submittedName>
        <fullName evidence="5">Peptidoglycan synthetase FtsI</fullName>
    </submittedName>
</protein>
<dbReference type="InterPro" id="IPR001460">
    <property type="entry name" value="PCN-bd_Tpept"/>
</dbReference>
<dbReference type="EMBL" id="VNIB01000015">
    <property type="protein sequence ID" value="TYO96088.1"/>
    <property type="molecule type" value="Genomic_DNA"/>
</dbReference>
<comment type="caution">
    <text evidence="5">The sequence shown here is derived from an EMBL/GenBank/DDBJ whole genome shotgun (WGS) entry which is preliminary data.</text>
</comment>
<dbReference type="InterPro" id="IPR012338">
    <property type="entry name" value="Beta-lactam/transpept-like"/>
</dbReference>
<keyword evidence="2" id="KW-0645">Protease</keyword>
<dbReference type="PANTHER" id="PTHR30627">
    <property type="entry name" value="PEPTIDOGLYCAN D,D-TRANSPEPTIDASE"/>
    <property type="match status" value="1"/>
</dbReference>
<evidence type="ECO:0000313" key="5">
    <source>
        <dbReference type="EMBL" id="TYO96088.1"/>
    </source>
</evidence>
<dbReference type="InterPro" id="IPR036138">
    <property type="entry name" value="PBP_dimer_sf"/>
</dbReference>
<dbReference type="SMART" id="SM00740">
    <property type="entry name" value="PASTA"/>
    <property type="match status" value="1"/>
</dbReference>
<feature type="domain" description="PASTA" evidence="4">
    <location>
        <begin position="596"/>
        <end position="653"/>
    </location>
</feature>
<gene>
    <name evidence="5" type="ORF">EDC39_11534</name>
</gene>
<dbReference type="OrthoDB" id="9789078at2"/>
<dbReference type="GO" id="GO:0071555">
    <property type="term" value="P:cell wall organization"/>
    <property type="evidence" value="ECO:0007669"/>
    <property type="project" value="TreeGrafter"/>
</dbReference>
<keyword evidence="3" id="KW-0472">Membrane</keyword>
<dbReference type="Gene3D" id="1.10.150.770">
    <property type="match status" value="1"/>
</dbReference>
<dbReference type="InterPro" id="IPR005543">
    <property type="entry name" value="PASTA_dom"/>
</dbReference>
<dbReference type="AlphaFoldDB" id="A0A5D3WJN4"/>
<proteinExistence type="predicted"/>
<organism evidence="5 6">
    <name type="scientific">Geothermobacter ehrlichii</name>
    <dbReference type="NCBI Taxonomy" id="213224"/>
    <lineage>
        <taxon>Bacteria</taxon>
        <taxon>Pseudomonadati</taxon>
        <taxon>Thermodesulfobacteriota</taxon>
        <taxon>Desulfuromonadia</taxon>
        <taxon>Desulfuromonadales</taxon>
        <taxon>Geothermobacteraceae</taxon>
        <taxon>Geothermobacter</taxon>
    </lineage>
</organism>
<dbReference type="SUPFAM" id="SSF54184">
    <property type="entry name" value="Penicillin-binding protein 2x (pbp-2x), c-terminal domain"/>
    <property type="match status" value="1"/>
</dbReference>
<dbReference type="Gene3D" id="3.90.1310.10">
    <property type="entry name" value="Penicillin-binding protein 2a (Domain 2)"/>
    <property type="match status" value="1"/>
</dbReference>
<comment type="subcellular location">
    <subcellularLocation>
        <location evidence="1">Membrane</location>
    </subcellularLocation>
</comment>
<reference evidence="5 6" key="1">
    <citation type="submission" date="2019-07" db="EMBL/GenBank/DDBJ databases">
        <title>Genomic Encyclopedia of Type Strains, Phase IV (KMG-IV): sequencing the most valuable type-strain genomes for metagenomic binning, comparative biology and taxonomic classification.</title>
        <authorList>
            <person name="Goeker M."/>
        </authorList>
    </citation>
    <scope>NUCLEOTIDE SEQUENCE [LARGE SCALE GENOMIC DNA]</scope>
    <source>
        <strain evidence="5 6">SS015</strain>
    </source>
</reference>
<dbReference type="GO" id="GO:0004180">
    <property type="term" value="F:carboxypeptidase activity"/>
    <property type="evidence" value="ECO:0007669"/>
    <property type="project" value="UniProtKB-KW"/>
</dbReference>
<evidence type="ECO:0000313" key="6">
    <source>
        <dbReference type="Proteomes" id="UP000324159"/>
    </source>
</evidence>
<dbReference type="SUPFAM" id="SSF56519">
    <property type="entry name" value="Penicillin binding protein dimerisation domain"/>
    <property type="match status" value="1"/>
</dbReference>
<dbReference type="GO" id="GO:0005886">
    <property type="term" value="C:plasma membrane"/>
    <property type="evidence" value="ECO:0007669"/>
    <property type="project" value="TreeGrafter"/>
</dbReference>
<keyword evidence="2" id="KW-0378">Hydrolase</keyword>
<keyword evidence="2" id="KW-0121">Carboxypeptidase</keyword>
<dbReference type="CDD" id="cd06575">
    <property type="entry name" value="PASTA_Pbp2x-like_2"/>
    <property type="match status" value="1"/>
</dbReference>
<dbReference type="Proteomes" id="UP000324159">
    <property type="component" value="Unassembled WGS sequence"/>
</dbReference>
<name>A0A5D3WJN4_9BACT</name>
<dbReference type="RefSeq" id="WP_148896902.1">
    <property type="nucleotide sequence ID" value="NZ_VNIB01000015.1"/>
</dbReference>
<dbReference type="InterPro" id="IPR050515">
    <property type="entry name" value="Beta-lactam/transpept"/>
</dbReference>
<dbReference type="PANTHER" id="PTHR30627:SF1">
    <property type="entry name" value="PEPTIDOGLYCAN D,D-TRANSPEPTIDASE FTSI"/>
    <property type="match status" value="1"/>
</dbReference>
<sequence>MKRPGDGNHWRIRGFGLLFVLAFVAVASRAWYLQIHCRDQWLKRAENQHQKVIPLTPQRGAIYDRNGEELALSIEVDSIYVNPYQVKDVAATARRLAPLVGMREKAVWAKLGSKRRFVWLKRQVSPVESRRVRSLKLPGIHFIKEHKRYYPNGSLGAQVIGFTGLDPHGLEGLELAYDSVVLGEGGYLITERDNLGRGIAGDEGAVNGASNGGSLYLTLDKNIQYIAEKELAAAVKALQARAGTVVVLDPQTGAVLAMASQPDFNPNAFNRYGPQNYRNRAVADAFEPGSTLKTFLLAAALDKGVVGPKDRVYCEKGSYRVGGKEIHDHHPYGWLTVGEVLKYSSNIGAAKIGKALERKRFYRALRDFGFGSRTGIGLPGEAEGKLRPPEDWFEVDLAAISFGQGMTATPLQIATAMAAIANGGYLMRPYIVERVVDGYGQTVESHGPSIVRRVISERTADTVRRMLEMAVEKGGTGTLAAVPGFKVAGKTGTAQKVDPVAGGYAVDRYVASFVGFVPAEEPKLVILVLIDEPKGKSYGGLVAAPVFSRIASQALAQLKVAPKRPVRDRRLRPLPQLARNRMPALPVASVAGGSDGAPLMPDFTGMSYRQVLQTMERTGLNVSLRGSGRVVEQFPLPGRAVPLGSETWVRLSQPFGQNL</sequence>
<keyword evidence="6" id="KW-1185">Reference proteome</keyword>
<evidence type="ECO:0000256" key="3">
    <source>
        <dbReference type="ARBA" id="ARBA00023136"/>
    </source>
</evidence>
<dbReference type="Pfam" id="PF03793">
    <property type="entry name" value="PASTA"/>
    <property type="match status" value="1"/>
</dbReference>
<dbReference type="GO" id="GO:0008658">
    <property type="term" value="F:penicillin binding"/>
    <property type="evidence" value="ECO:0007669"/>
    <property type="project" value="InterPro"/>
</dbReference>
<dbReference type="Gene3D" id="3.30.450.330">
    <property type="match status" value="1"/>
</dbReference>
<dbReference type="Gene3D" id="3.40.710.10">
    <property type="entry name" value="DD-peptidase/beta-lactamase superfamily"/>
    <property type="match status" value="1"/>
</dbReference>
<evidence type="ECO:0000259" key="4">
    <source>
        <dbReference type="PROSITE" id="PS51178"/>
    </source>
</evidence>